<organism evidence="1 2">
    <name type="scientific">Hamiltosporidium magnivora</name>
    <dbReference type="NCBI Taxonomy" id="148818"/>
    <lineage>
        <taxon>Eukaryota</taxon>
        <taxon>Fungi</taxon>
        <taxon>Fungi incertae sedis</taxon>
        <taxon>Microsporidia</taxon>
        <taxon>Dubosqiidae</taxon>
        <taxon>Hamiltosporidium</taxon>
    </lineage>
</organism>
<sequence length="270" mass="29259">MFLFLLITNIFCTKYLIKLKDTDLYLTSKDNKNMSVGSKTEGKKVEFKKSTGKYNEILISDSDNTNNVFDLEGGAGKLILYPMHGGTNQRFTITKDYTGLFRIFSSTQKCLEYSESSNTLNMNSCSDNKNQLYELIGEEGEGGCNCDKMNDILENYGERLHSIQSQVGATHDLVSGMSISRSIGLPPSEISGVGGMGSLTGGLSNGVTGGSYSMSRGYGSPYHPTLLPIISSVRGLVVLEGVSDNRGISSSIGVLSISSSEIPSYILYYV</sequence>
<accession>A0A4V6MVE8</accession>
<name>A0A4V6MVE8_9MICR</name>
<evidence type="ECO:0000313" key="2">
    <source>
        <dbReference type="Proteomes" id="UP000293045"/>
    </source>
</evidence>
<dbReference type="SUPFAM" id="SSF50370">
    <property type="entry name" value="Ricin B-like lectins"/>
    <property type="match status" value="1"/>
</dbReference>
<dbReference type="AlphaFoldDB" id="A0A4V6MVE8"/>
<dbReference type="Proteomes" id="UP000293045">
    <property type="component" value="Unassembled WGS sequence"/>
</dbReference>
<dbReference type="VEuPathDB" id="MicrosporidiaDB:CWI36_1603p0010"/>
<evidence type="ECO:0000313" key="1">
    <source>
        <dbReference type="EMBL" id="TBU04882.1"/>
    </source>
</evidence>
<comment type="caution">
    <text evidence="1">The sequence shown here is derived from an EMBL/GenBank/DDBJ whole genome shotgun (WGS) entry which is preliminary data.</text>
</comment>
<reference evidence="1 2" key="1">
    <citation type="submission" date="2017-12" db="EMBL/GenBank/DDBJ databases">
        <authorList>
            <person name="Pombert J.-F."/>
            <person name="Haag K.L."/>
            <person name="Ebert D."/>
        </authorList>
    </citation>
    <scope>NUCLEOTIDE SEQUENCE [LARGE SCALE GENOMIC DNA]</scope>
    <source>
        <strain evidence="1">IL-BN-2</strain>
    </source>
</reference>
<protein>
    <submittedName>
        <fullName evidence="1">Uncharacterized protein</fullName>
    </submittedName>
</protein>
<dbReference type="CDD" id="cd00161">
    <property type="entry name" value="beta-trefoil_Ricin-like"/>
    <property type="match status" value="1"/>
</dbReference>
<dbReference type="VEuPathDB" id="MicrosporidiaDB:CWI39_0745p0020"/>
<dbReference type="InterPro" id="IPR035992">
    <property type="entry name" value="Ricin_B-like_lectins"/>
</dbReference>
<dbReference type="EMBL" id="PIXR01000745">
    <property type="protein sequence ID" value="TBU04882.1"/>
    <property type="molecule type" value="Genomic_DNA"/>
</dbReference>
<proteinExistence type="predicted"/>
<gene>
    <name evidence="1" type="ORF">CWI39_0745p0020</name>
</gene>
<dbReference type="Gene3D" id="2.80.10.50">
    <property type="match status" value="1"/>
</dbReference>